<evidence type="ECO:0000256" key="6">
    <source>
        <dbReference type="ARBA" id="ARBA00022840"/>
    </source>
</evidence>
<dbReference type="EMBL" id="MLCO01000048">
    <property type="protein sequence ID" value="ONG56207.1"/>
    <property type="molecule type" value="Genomic_DNA"/>
</dbReference>
<feature type="domain" description="ABC transporter" evidence="8">
    <location>
        <begin position="7"/>
        <end position="264"/>
    </location>
</feature>
<gene>
    <name evidence="9" type="ORF">BKE38_06425</name>
</gene>
<evidence type="ECO:0000256" key="4">
    <source>
        <dbReference type="ARBA" id="ARBA00022475"/>
    </source>
</evidence>
<keyword evidence="4" id="KW-1003">Cell membrane</keyword>
<dbReference type="FunFam" id="3.40.50.300:FF:000016">
    <property type="entry name" value="Oligopeptide ABC transporter ATP-binding component"/>
    <property type="match status" value="1"/>
</dbReference>
<dbReference type="PROSITE" id="PS50893">
    <property type="entry name" value="ABC_TRANSPORTER_2"/>
    <property type="match status" value="1"/>
</dbReference>
<keyword evidence="3" id="KW-0813">Transport</keyword>
<dbReference type="RefSeq" id="WP_076956551.1">
    <property type="nucleotide sequence ID" value="NZ_MLCO01000048.1"/>
</dbReference>
<dbReference type="Pfam" id="PF00005">
    <property type="entry name" value="ABC_tran"/>
    <property type="match status" value="1"/>
</dbReference>
<dbReference type="PANTHER" id="PTHR43297:SF2">
    <property type="entry name" value="DIPEPTIDE TRANSPORT ATP-BINDING PROTEIN DPPD"/>
    <property type="match status" value="1"/>
</dbReference>
<dbReference type="AlphaFoldDB" id="A0A1V2H5G2"/>
<sequence length="337" mass="36630">MAGELLLEVENLAVSFRSRGAVADAVSDVSFRLHQGETLAMVGESGSGKSVTSLALMRLLPDAPQCQVRGSVKLRDKTGSGMLDVLALPEPQMQAVRGNNIAMVFQEPMTSLNPVKTIGAQITETIRLHRPMLARAAEDEAVRLLDLVGIPAPRQRLTAYPHQLSGGMRQRAMIAMALSCEPSVLIADEPTTALDVTIQAQILDLLKRLQEQTGMAVIFITHNLGVVAEIADRVMVMYSGRVVEQADVVPLFQQPLMPYTRGLLRSVPRLDLAGRRAGALYAIPGNVPDPRRPPPGCAFHPRCDSFADGRCNVEAPRLDSTADGRQVRCLRWPEFVA</sequence>
<dbReference type="CDD" id="cd03257">
    <property type="entry name" value="ABC_NikE_OppD_transporters"/>
    <property type="match status" value="1"/>
</dbReference>
<dbReference type="PROSITE" id="PS00211">
    <property type="entry name" value="ABC_TRANSPORTER_1"/>
    <property type="match status" value="1"/>
</dbReference>
<comment type="subcellular location">
    <subcellularLocation>
        <location evidence="1">Cell inner membrane</location>
        <topology evidence="1">Peripheral membrane protein</topology>
    </subcellularLocation>
</comment>
<reference evidence="9 10" key="1">
    <citation type="submission" date="2016-10" db="EMBL/GenBank/DDBJ databases">
        <title>Draft Genome sequence of Roseomonas sp. strain M3.</title>
        <authorList>
            <person name="Subhash Y."/>
            <person name="Lee S."/>
        </authorList>
    </citation>
    <scope>NUCLEOTIDE SEQUENCE [LARGE SCALE GENOMIC DNA]</scope>
    <source>
        <strain evidence="9 10">M3</strain>
    </source>
</reference>
<evidence type="ECO:0000256" key="5">
    <source>
        <dbReference type="ARBA" id="ARBA00022741"/>
    </source>
</evidence>
<evidence type="ECO:0000313" key="10">
    <source>
        <dbReference type="Proteomes" id="UP000188879"/>
    </source>
</evidence>
<dbReference type="SMART" id="SM00382">
    <property type="entry name" value="AAA"/>
    <property type="match status" value="1"/>
</dbReference>
<dbReference type="GO" id="GO:0005886">
    <property type="term" value="C:plasma membrane"/>
    <property type="evidence" value="ECO:0007669"/>
    <property type="project" value="UniProtKB-SubCell"/>
</dbReference>
<dbReference type="SUPFAM" id="SSF52540">
    <property type="entry name" value="P-loop containing nucleoside triphosphate hydrolases"/>
    <property type="match status" value="1"/>
</dbReference>
<dbReference type="PANTHER" id="PTHR43297">
    <property type="entry name" value="OLIGOPEPTIDE TRANSPORT ATP-BINDING PROTEIN APPD"/>
    <property type="match status" value="1"/>
</dbReference>
<dbReference type="Pfam" id="PF08352">
    <property type="entry name" value="oligo_HPY"/>
    <property type="match status" value="1"/>
</dbReference>
<keyword evidence="5" id="KW-0547">Nucleotide-binding</keyword>
<dbReference type="InterPro" id="IPR027417">
    <property type="entry name" value="P-loop_NTPase"/>
</dbReference>
<evidence type="ECO:0000259" key="8">
    <source>
        <dbReference type="PROSITE" id="PS50893"/>
    </source>
</evidence>
<protein>
    <submittedName>
        <fullName evidence="9">Peptide ABC transporter ATP-binding protein</fullName>
    </submittedName>
</protein>
<dbReference type="GO" id="GO:0055085">
    <property type="term" value="P:transmembrane transport"/>
    <property type="evidence" value="ECO:0007669"/>
    <property type="project" value="UniProtKB-ARBA"/>
</dbReference>
<evidence type="ECO:0000256" key="1">
    <source>
        <dbReference type="ARBA" id="ARBA00004417"/>
    </source>
</evidence>
<dbReference type="Proteomes" id="UP000188879">
    <property type="component" value="Unassembled WGS sequence"/>
</dbReference>
<dbReference type="GO" id="GO:0015833">
    <property type="term" value="P:peptide transport"/>
    <property type="evidence" value="ECO:0007669"/>
    <property type="project" value="InterPro"/>
</dbReference>
<dbReference type="InterPro" id="IPR013563">
    <property type="entry name" value="Oligopep_ABC_C"/>
</dbReference>
<organism evidence="9 10">
    <name type="scientific">Teichococcus deserti</name>
    <dbReference type="NCBI Taxonomy" id="1817963"/>
    <lineage>
        <taxon>Bacteria</taxon>
        <taxon>Pseudomonadati</taxon>
        <taxon>Pseudomonadota</taxon>
        <taxon>Alphaproteobacteria</taxon>
        <taxon>Acetobacterales</taxon>
        <taxon>Roseomonadaceae</taxon>
        <taxon>Roseomonas</taxon>
    </lineage>
</organism>
<comment type="caution">
    <text evidence="9">The sequence shown here is derived from an EMBL/GenBank/DDBJ whole genome shotgun (WGS) entry which is preliminary data.</text>
</comment>
<accession>A0A1V2H5G2</accession>
<proteinExistence type="inferred from homology"/>
<dbReference type="NCBIfam" id="TIGR01727">
    <property type="entry name" value="oligo_HPY"/>
    <property type="match status" value="1"/>
</dbReference>
<dbReference type="InterPro" id="IPR017871">
    <property type="entry name" value="ABC_transporter-like_CS"/>
</dbReference>
<dbReference type="InterPro" id="IPR050388">
    <property type="entry name" value="ABC_Ni/Peptide_Import"/>
</dbReference>
<name>A0A1V2H5G2_9PROT</name>
<keyword evidence="10" id="KW-1185">Reference proteome</keyword>
<comment type="similarity">
    <text evidence="2">Belongs to the ABC transporter superfamily.</text>
</comment>
<evidence type="ECO:0000313" key="9">
    <source>
        <dbReference type="EMBL" id="ONG56207.1"/>
    </source>
</evidence>
<dbReference type="OrthoDB" id="37801at2"/>
<keyword evidence="6 9" id="KW-0067">ATP-binding</keyword>
<evidence type="ECO:0000256" key="2">
    <source>
        <dbReference type="ARBA" id="ARBA00005417"/>
    </source>
</evidence>
<keyword evidence="7" id="KW-0472">Membrane</keyword>
<evidence type="ECO:0000256" key="7">
    <source>
        <dbReference type="ARBA" id="ARBA00023136"/>
    </source>
</evidence>
<dbReference type="GO" id="GO:0016887">
    <property type="term" value="F:ATP hydrolysis activity"/>
    <property type="evidence" value="ECO:0007669"/>
    <property type="project" value="InterPro"/>
</dbReference>
<evidence type="ECO:0000256" key="3">
    <source>
        <dbReference type="ARBA" id="ARBA00022448"/>
    </source>
</evidence>
<dbReference type="GO" id="GO:0005524">
    <property type="term" value="F:ATP binding"/>
    <property type="evidence" value="ECO:0007669"/>
    <property type="project" value="UniProtKB-KW"/>
</dbReference>
<dbReference type="InterPro" id="IPR003593">
    <property type="entry name" value="AAA+_ATPase"/>
</dbReference>
<dbReference type="InterPro" id="IPR003439">
    <property type="entry name" value="ABC_transporter-like_ATP-bd"/>
</dbReference>
<dbReference type="Gene3D" id="3.40.50.300">
    <property type="entry name" value="P-loop containing nucleotide triphosphate hydrolases"/>
    <property type="match status" value="1"/>
</dbReference>